<evidence type="ECO:0000313" key="3">
    <source>
        <dbReference type="Proteomes" id="UP000747110"/>
    </source>
</evidence>
<protein>
    <submittedName>
        <fullName evidence="2">Uncharacterized protein</fullName>
    </submittedName>
</protein>
<comment type="caution">
    <text evidence="2">The sequence shown here is derived from an EMBL/GenBank/DDBJ whole genome shotgun (WGS) entry which is preliminary data.</text>
</comment>
<accession>A0A8J4G1I0</accession>
<feature type="non-terminal residue" evidence="2">
    <location>
        <position position="1"/>
    </location>
</feature>
<feature type="compositionally biased region" description="Basic and acidic residues" evidence="1">
    <location>
        <begin position="92"/>
        <end position="109"/>
    </location>
</feature>
<evidence type="ECO:0000256" key="1">
    <source>
        <dbReference type="SAM" id="MobiDB-lite"/>
    </source>
</evidence>
<reference evidence="2" key="1">
    <citation type="journal article" date="2021" name="Proc. Natl. Acad. Sci. U.S.A.">
        <title>Three genomes in the algal genus Volvox reveal the fate of a haploid sex-determining region after a transition to homothallism.</title>
        <authorList>
            <person name="Yamamoto K."/>
            <person name="Hamaji T."/>
            <person name="Kawai-Toyooka H."/>
            <person name="Matsuzaki R."/>
            <person name="Takahashi F."/>
            <person name="Nishimura Y."/>
            <person name="Kawachi M."/>
            <person name="Noguchi H."/>
            <person name="Minakuchi Y."/>
            <person name="Umen J.G."/>
            <person name="Toyoda A."/>
            <person name="Nozaki H."/>
        </authorList>
    </citation>
    <scope>NUCLEOTIDE SEQUENCE</scope>
    <source>
        <strain evidence="2">NIES-3786</strain>
    </source>
</reference>
<dbReference type="EMBL" id="BNCP01000083">
    <property type="protein sequence ID" value="GIL92799.1"/>
    <property type="molecule type" value="Genomic_DNA"/>
</dbReference>
<dbReference type="AlphaFoldDB" id="A0A8J4G1I0"/>
<proteinExistence type="predicted"/>
<name>A0A8J4G1I0_9CHLO</name>
<organism evidence="2 3">
    <name type="scientific">Volvox reticuliferus</name>
    <dbReference type="NCBI Taxonomy" id="1737510"/>
    <lineage>
        <taxon>Eukaryota</taxon>
        <taxon>Viridiplantae</taxon>
        <taxon>Chlorophyta</taxon>
        <taxon>core chlorophytes</taxon>
        <taxon>Chlorophyceae</taxon>
        <taxon>CS clade</taxon>
        <taxon>Chlamydomonadales</taxon>
        <taxon>Volvocaceae</taxon>
        <taxon>Volvox</taxon>
    </lineage>
</organism>
<sequence>SISHRSDRSGGRMSYSAGKTAPRSGPASGKAWRTSSGRSGGGGGRRAPDSDDGSSTSSGGRRRRRQDNQQQWRRRGSRMSEYEQLRAQQLVFREERHDGSRRQEAAEHG</sequence>
<evidence type="ECO:0000313" key="2">
    <source>
        <dbReference type="EMBL" id="GIL92799.1"/>
    </source>
</evidence>
<feature type="compositionally biased region" description="Basic and acidic residues" evidence="1">
    <location>
        <begin position="1"/>
        <end position="10"/>
    </location>
</feature>
<feature type="region of interest" description="Disordered" evidence="1">
    <location>
        <begin position="1"/>
        <end position="109"/>
    </location>
</feature>
<keyword evidence="3" id="KW-1185">Reference proteome</keyword>
<dbReference type="Proteomes" id="UP000747110">
    <property type="component" value="Unassembled WGS sequence"/>
</dbReference>
<gene>
    <name evidence="2" type="ORF">Vretifemale_20279</name>
</gene>
<feature type="non-terminal residue" evidence="2">
    <location>
        <position position="109"/>
    </location>
</feature>